<accession>A0ABP9D6R1</accession>
<dbReference type="InterPro" id="IPR011257">
    <property type="entry name" value="DNA_glycosylase"/>
</dbReference>
<sequence length="224" mass="23989">MGVDTVTARLLAEHGRTYAEEAGITLRDKPAPLYRLLVLTVLCSVRIRAGVATDAARELFAAGLRTPRAMADSSWQERVDALGRAHYVRYDESTATALGDGAGLVLGRWRGDLRGMREEAGGDVDALRGLLREVPRIGAVGADIFCREVQAVWPQLRPFFDDRACRAARGLGLPHTPRGLGALVPPGDEARLAAALVRSGLSGGAAKDAAEDSSKHRTKERRAA</sequence>
<keyword evidence="3" id="KW-1185">Reference proteome</keyword>
<evidence type="ECO:0000256" key="1">
    <source>
        <dbReference type="SAM" id="MobiDB-lite"/>
    </source>
</evidence>
<gene>
    <name evidence="2" type="ORF">GCM10023235_03430</name>
</gene>
<dbReference type="EMBL" id="BAABIS010000001">
    <property type="protein sequence ID" value="GAA4832392.1"/>
    <property type="molecule type" value="Genomic_DNA"/>
</dbReference>
<keyword evidence="2" id="KW-0540">Nuclease</keyword>
<evidence type="ECO:0000313" key="3">
    <source>
        <dbReference type="Proteomes" id="UP001501752"/>
    </source>
</evidence>
<organism evidence="2 3">
    <name type="scientific">Kitasatospora terrestris</name>
    <dbReference type="NCBI Taxonomy" id="258051"/>
    <lineage>
        <taxon>Bacteria</taxon>
        <taxon>Bacillati</taxon>
        <taxon>Actinomycetota</taxon>
        <taxon>Actinomycetes</taxon>
        <taxon>Kitasatosporales</taxon>
        <taxon>Streptomycetaceae</taxon>
        <taxon>Kitasatospora</taxon>
    </lineage>
</organism>
<evidence type="ECO:0000313" key="2">
    <source>
        <dbReference type="EMBL" id="GAA4832392.1"/>
    </source>
</evidence>
<feature type="compositionally biased region" description="Basic and acidic residues" evidence="1">
    <location>
        <begin position="208"/>
        <end position="224"/>
    </location>
</feature>
<feature type="region of interest" description="Disordered" evidence="1">
    <location>
        <begin position="201"/>
        <end position="224"/>
    </location>
</feature>
<keyword evidence="2" id="KW-0255">Endonuclease</keyword>
<protein>
    <submittedName>
        <fullName evidence="2">Endonuclease</fullName>
    </submittedName>
</protein>
<name>A0ABP9D6R1_9ACTN</name>
<dbReference type="Proteomes" id="UP001501752">
    <property type="component" value="Unassembled WGS sequence"/>
</dbReference>
<dbReference type="RefSeq" id="WP_345694949.1">
    <property type="nucleotide sequence ID" value="NZ_BAABIS010000001.1"/>
</dbReference>
<reference evidence="3" key="1">
    <citation type="journal article" date="2019" name="Int. J. Syst. Evol. Microbiol.">
        <title>The Global Catalogue of Microorganisms (GCM) 10K type strain sequencing project: providing services to taxonomists for standard genome sequencing and annotation.</title>
        <authorList>
            <consortium name="The Broad Institute Genomics Platform"/>
            <consortium name="The Broad Institute Genome Sequencing Center for Infectious Disease"/>
            <person name="Wu L."/>
            <person name="Ma J."/>
        </authorList>
    </citation>
    <scope>NUCLEOTIDE SEQUENCE [LARGE SCALE GENOMIC DNA]</scope>
    <source>
        <strain evidence="3">JCM 13006</strain>
    </source>
</reference>
<comment type="caution">
    <text evidence="2">The sequence shown here is derived from an EMBL/GenBank/DDBJ whole genome shotgun (WGS) entry which is preliminary data.</text>
</comment>
<dbReference type="SUPFAM" id="SSF48150">
    <property type="entry name" value="DNA-glycosylase"/>
    <property type="match status" value="1"/>
</dbReference>
<dbReference type="GO" id="GO:0004519">
    <property type="term" value="F:endonuclease activity"/>
    <property type="evidence" value="ECO:0007669"/>
    <property type="project" value="UniProtKB-KW"/>
</dbReference>
<proteinExistence type="predicted"/>
<keyword evidence="2" id="KW-0378">Hydrolase</keyword>